<sequence>MRQANYFFPKRSLRSRLSPLRLIVLTGLLCLSLLLSGCVGSDLQINFGGQGGGEIIQQIKLAEPLTTVKGLVNESWLDQIQRQVRQVGGGSQRLSDRELQIKIPFDNGSDLARKLNQFLQPLQGATEANHKTRSTAHSGLPLPALPSHLQVTGQNFLLLLRNRFVYDLDLRALGVQSASGEVLLSPTSLLNLQISLKTPWGARSVGHAVSPLTSTDNTTLINPGMTQQGQTLTWTLQPGYINHLEAVFWYPSPIGLGAIAIALFVAAGWYLKSSSQGVQPGASS</sequence>
<dbReference type="KEGG" id="cyn:Cyan7425_3287"/>
<dbReference type="Pfam" id="PF11353">
    <property type="entry name" value="DUF3153"/>
    <property type="match status" value="1"/>
</dbReference>
<reference evidence="2" key="1">
    <citation type="submission" date="2009-01" db="EMBL/GenBank/DDBJ databases">
        <title>Complete sequence of chromosome Cyanothece sp. PCC 7425.</title>
        <authorList>
            <consortium name="US DOE Joint Genome Institute"/>
            <person name="Lucas S."/>
            <person name="Copeland A."/>
            <person name="Lapidus A."/>
            <person name="Glavina del Rio T."/>
            <person name="Dalin E."/>
            <person name="Tice H."/>
            <person name="Bruce D."/>
            <person name="Goodwin L."/>
            <person name="Pitluck S."/>
            <person name="Sims D."/>
            <person name="Meineke L."/>
            <person name="Brettin T."/>
            <person name="Detter J.C."/>
            <person name="Han C."/>
            <person name="Larimer F."/>
            <person name="Land M."/>
            <person name="Hauser L."/>
            <person name="Kyrpides N."/>
            <person name="Ovchinnikova G."/>
            <person name="Liberton M."/>
            <person name="Stoeckel J."/>
            <person name="Banerjee A."/>
            <person name="Singh A."/>
            <person name="Page L."/>
            <person name="Sato H."/>
            <person name="Zhao L."/>
            <person name="Sherman L."/>
            <person name="Pakrasi H."/>
            <person name="Richardson P."/>
        </authorList>
    </citation>
    <scope>NUCLEOTIDE SEQUENCE</scope>
    <source>
        <strain evidence="2">PCC 7425</strain>
    </source>
</reference>
<accession>B8HP25</accession>
<organism evidence="2">
    <name type="scientific">Cyanothece sp. (strain PCC 7425 / ATCC 29141)</name>
    <dbReference type="NCBI Taxonomy" id="395961"/>
    <lineage>
        <taxon>Bacteria</taxon>
        <taxon>Bacillati</taxon>
        <taxon>Cyanobacteriota</taxon>
        <taxon>Cyanophyceae</taxon>
        <taxon>Gomontiellales</taxon>
        <taxon>Cyanothecaceae</taxon>
        <taxon>Cyanothece</taxon>
    </lineage>
</organism>
<evidence type="ECO:0000256" key="1">
    <source>
        <dbReference type="SAM" id="Phobius"/>
    </source>
</evidence>
<protein>
    <recommendedName>
        <fullName evidence="3">DUF3153 domain-containing protein</fullName>
    </recommendedName>
</protein>
<dbReference type="eggNOG" id="ENOG502ZBK0">
    <property type="taxonomic scope" value="Bacteria"/>
</dbReference>
<keyword evidence="1" id="KW-1133">Transmembrane helix</keyword>
<feature type="transmembrane region" description="Helical" evidence="1">
    <location>
        <begin position="248"/>
        <end position="271"/>
    </location>
</feature>
<dbReference type="STRING" id="395961.Cyan7425_3287"/>
<keyword evidence="1" id="KW-0472">Membrane</keyword>
<dbReference type="EMBL" id="CP001344">
    <property type="protein sequence ID" value="ACL45612.1"/>
    <property type="molecule type" value="Genomic_DNA"/>
</dbReference>
<gene>
    <name evidence="2" type="ordered locus">Cyan7425_3287</name>
</gene>
<dbReference type="InterPro" id="IPR021499">
    <property type="entry name" value="DUF3153"/>
</dbReference>
<evidence type="ECO:0000313" key="2">
    <source>
        <dbReference type="EMBL" id="ACL45612.1"/>
    </source>
</evidence>
<evidence type="ECO:0008006" key="3">
    <source>
        <dbReference type="Google" id="ProtNLM"/>
    </source>
</evidence>
<dbReference type="AlphaFoldDB" id="B8HP25"/>
<keyword evidence="1" id="KW-0812">Transmembrane</keyword>
<dbReference type="HOGENOM" id="CLU_088265_0_0_3"/>
<name>B8HP25_CYAP4</name>
<proteinExistence type="predicted"/>